<dbReference type="GO" id="GO:0016758">
    <property type="term" value="F:hexosyltransferase activity"/>
    <property type="evidence" value="ECO:0007669"/>
    <property type="project" value="UniProtKB-ARBA"/>
</dbReference>
<dbReference type="GO" id="GO:0017000">
    <property type="term" value="P:antibiotic biosynthetic process"/>
    <property type="evidence" value="ECO:0007669"/>
    <property type="project" value="UniProtKB-ARBA"/>
</dbReference>
<dbReference type="Proteomes" id="UP000093861">
    <property type="component" value="Unassembled WGS sequence"/>
</dbReference>
<evidence type="ECO:0000313" key="2">
    <source>
        <dbReference type="EMBL" id="OBH58070.1"/>
    </source>
</evidence>
<dbReference type="Gene3D" id="3.40.50.2000">
    <property type="entry name" value="Glycogen Phosphorylase B"/>
    <property type="match status" value="2"/>
</dbReference>
<dbReference type="AlphaFoldDB" id="A0A1A2S238"/>
<dbReference type="GO" id="GO:0008194">
    <property type="term" value="F:UDP-glycosyltransferase activity"/>
    <property type="evidence" value="ECO:0007669"/>
    <property type="project" value="InterPro"/>
</dbReference>
<comment type="caution">
    <text evidence="2">The sequence shown here is derived from an EMBL/GenBank/DDBJ whole genome shotgun (WGS) entry which is preliminary data.</text>
</comment>
<evidence type="ECO:0000313" key="3">
    <source>
        <dbReference type="Proteomes" id="UP000093861"/>
    </source>
</evidence>
<dbReference type="InterPro" id="IPR010610">
    <property type="entry name" value="EryCIII-like_C"/>
</dbReference>
<evidence type="ECO:0000259" key="1">
    <source>
        <dbReference type="Pfam" id="PF06722"/>
    </source>
</evidence>
<proteinExistence type="predicted"/>
<name>A0A1A2S238_9MYCO</name>
<dbReference type="InterPro" id="IPR050426">
    <property type="entry name" value="Glycosyltransferase_28"/>
</dbReference>
<keyword evidence="2" id="KW-0808">Transferase</keyword>
<dbReference type="EMBL" id="LZJS01000113">
    <property type="protein sequence ID" value="OBH58070.1"/>
    <property type="molecule type" value="Genomic_DNA"/>
</dbReference>
<accession>A0A1A2S238</accession>
<sequence length="388" mass="39755">MRVAVVAGPDPGHSFPAIALCRRFAEAGDEPTLFTGAEWLDTARGAGIDAAALDGLAATDDDVDAGARIHRRAARMAVLNVPALRELAPDLVVSDVITAGGGMAAELLGIPWIELNPHPLYLPSKGLPPIGSGLAPGTGIRGRLRDATMRALTARSVRTGLQQRANSRVEIGLPARDPGPLRRLIATLPALEVPRPDWPAEAVVVGPLHFEPTDRILEVPAGSGPVVVIAPSTALIGTEGLAEVALGCLTPGETLPAGSRLLVSRLDGPELAVPPWATVGLGRQDELLAHADLVICGGGHGMVAKALLAGVPLVVVPGGGDQWEIANRVQRQGSARLIRPLTADALVSAVNEVLSSPGYRAAAQAAAAGIADVADPVRVCRDALAVAG</sequence>
<reference evidence="2 3" key="1">
    <citation type="submission" date="2016-06" db="EMBL/GenBank/DDBJ databases">
        <authorList>
            <person name="Kjaerup R.B."/>
            <person name="Dalgaard T.S."/>
            <person name="Juul-Madsen H.R."/>
        </authorList>
    </citation>
    <scope>NUCLEOTIDE SEQUENCE [LARGE SCALE GENOMIC DNA]</scope>
    <source>
        <strain evidence="2 3">E2464</strain>
    </source>
</reference>
<dbReference type="PANTHER" id="PTHR48050">
    <property type="entry name" value="STEROL 3-BETA-GLUCOSYLTRANSFERASE"/>
    <property type="match status" value="1"/>
</dbReference>
<dbReference type="Pfam" id="PF06722">
    <property type="entry name" value="EryCIII-like_C"/>
    <property type="match status" value="1"/>
</dbReference>
<dbReference type="RefSeq" id="WP_064952827.1">
    <property type="nucleotide sequence ID" value="NZ_LZJS01000113.1"/>
</dbReference>
<dbReference type="InterPro" id="IPR002213">
    <property type="entry name" value="UDP_glucos_trans"/>
</dbReference>
<gene>
    <name evidence="2" type="ORF">A5685_06305</name>
</gene>
<feature type="domain" description="Erythromycin biosynthesis protein CIII-like C-terminal" evidence="1">
    <location>
        <begin position="286"/>
        <end position="382"/>
    </location>
</feature>
<dbReference type="SUPFAM" id="SSF53756">
    <property type="entry name" value="UDP-Glycosyltransferase/glycogen phosphorylase"/>
    <property type="match status" value="1"/>
</dbReference>
<protein>
    <submittedName>
        <fullName evidence="2">Glycosyl transferase</fullName>
    </submittedName>
</protein>
<dbReference type="CDD" id="cd03784">
    <property type="entry name" value="GT1_Gtf-like"/>
    <property type="match status" value="1"/>
</dbReference>
<organism evidence="2 3">
    <name type="scientific">Mycobacterium colombiense</name>
    <dbReference type="NCBI Taxonomy" id="339268"/>
    <lineage>
        <taxon>Bacteria</taxon>
        <taxon>Bacillati</taxon>
        <taxon>Actinomycetota</taxon>
        <taxon>Actinomycetes</taxon>
        <taxon>Mycobacteriales</taxon>
        <taxon>Mycobacteriaceae</taxon>
        <taxon>Mycobacterium</taxon>
        <taxon>Mycobacterium avium complex (MAC)</taxon>
    </lineage>
</organism>
<dbReference type="PANTHER" id="PTHR48050:SF13">
    <property type="entry name" value="STEROL 3-BETA-GLUCOSYLTRANSFERASE UGT80A2"/>
    <property type="match status" value="1"/>
</dbReference>